<dbReference type="Gene3D" id="3.30.559.10">
    <property type="entry name" value="Chloramphenicol acetyltransferase-like domain"/>
    <property type="match status" value="3"/>
</dbReference>
<dbReference type="InterPro" id="IPR029058">
    <property type="entry name" value="AB_hydrolase_fold"/>
</dbReference>
<dbReference type="PROSITE" id="PS00012">
    <property type="entry name" value="PHOSPHOPANTETHEINE"/>
    <property type="match status" value="2"/>
</dbReference>
<evidence type="ECO:0000256" key="5">
    <source>
        <dbReference type="ARBA" id="ARBA00022737"/>
    </source>
</evidence>
<dbReference type="GO" id="GO:0044550">
    <property type="term" value="P:secondary metabolite biosynthetic process"/>
    <property type="evidence" value="ECO:0007669"/>
    <property type="project" value="UniProtKB-ARBA"/>
</dbReference>
<keyword evidence="3" id="KW-0596">Phosphopantetheine</keyword>
<dbReference type="NCBIfam" id="TIGR01733">
    <property type="entry name" value="AA-adenyl-dom"/>
    <property type="match status" value="2"/>
</dbReference>
<organism evidence="7">
    <name type="scientific">uncultured bacterium esnapd8</name>
    <dbReference type="NCBI Taxonomy" id="1366615"/>
    <lineage>
        <taxon>Bacteria</taxon>
        <taxon>environmental samples</taxon>
    </lineage>
</organism>
<dbReference type="InterPro" id="IPR045851">
    <property type="entry name" value="AMP-bd_C_sf"/>
</dbReference>
<accession>S5TME0</accession>
<proteinExistence type="inferred from homology"/>
<dbReference type="Gene3D" id="3.40.50.1820">
    <property type="entry name" value="alpha/beta hydrolase"/>
    <property type="match status" value="1"/>
</dbReference>
<protein>
    <submittedName>
        <fullName evidence="7">Long-chain-fatty-acid--CoA ligase</fullName>
        <ecNumber evidence="7">6.2.1.3</ecNumber>
    </submittedName>
</protein>
<sequence length="2586" mass="278046">MWLEQNLAPEVPNSTTTIWDVRGAVDLPDLEEALRTALREASSLLVNFRREGDQLQVVARKPDGWEPFRMDVSDESEPARAAREFLTEQISRPFDLAADALFRIGYIRLGDQHHLVCLIIHHILTDAFGVFTLLSQRIAEIYRALRAGLPVSDQPGSPVAIAGEREAAYRSSERYADAERFWRGYVTSGATAARLPTGMRAKATQGHDVGFWDGLTAPLGVASYTTSVAASEVARWQVAAESTGTSVADLLTSAATVFLHRLCNTPKPMLSFTVNYRRGQIRHALGLYSNALPLAVEVPASADFVELAGAVRLERLRLLRHAEYNVSLIKRAAGHAGDVRSPFGPVVNVIPFLQEIDLAGAVGRFAGGTFGLPDEVRISTYVDGGADSDLYVRFDAPGTLYDHEDIAGLAERFVAFVRAALADPRARARDISVVTEEESATLLDLGAGFVVDLNGVTVSALLDKQAASTPEAPAVVQDDAVLTYRELAARADVLARRLVDGGAGRDRLVAVAIPRSIDLVVAVSAVLKAGAAYLPIDPDCPSDRVEFMLGDARPALLLTVAGTDGLAITPMDGAQPQWEASVIARTAGPEEAEALPLPGCSGEDAAYVHYRSGPPGQALGVVVTHAALANGLLSMQQRYGLNHTDRILHKAPASLNASVWEIFWPLIAGATVVLATRDVHRDAVSLAAMVGRTGVTTLHTVPSVLAELVRDEAAAMACSGLRRVMCSGEVLPADLAARFHQICDVAVHNLYGPTETAPDVTSWEYRPGSRTVPLGRPIGNTSVYLLDSHLNMTPAGVIGEVYVAGAGLPRGFLHRAASTAAQIVACPFGPPGTRMYRTGDLARWNDDGELEYAGSAEQRVQIRGFWVDPFEIEAVLTAHAGVAQAAVIARPHGPDRSTQLIAYVVPATGGRMGTAGLDVDFSAGLDLVELRRFAAARLPEHLVPATIVVLDRLPLRANGKRDRAALPEPQVTRRAHRVARTAEERILTDAFAEVLGAGRIGLDDDFFSMGGDSISAMRVVTLARAGGLALTARTVFECRTVAALAAVATPTDVPAVATAADGESNDSSVGPVPVPPMARLFAERGPGLDRLAQWLVLALPADMSLDVLIKAVRAVLDRHDVLRSRLVDGELLIEPPGSVEADALIRRVSCSADWSGLPWRSLLENEAAKAIGQISASAGQMVRMVWFEPSGGGPGRLLIAAHHLVVDGMSWRILIPDLAEASEQIRSGRTPALSPVGTSFRAWLTALANEARRPERAAELDLWRGILRPSGDPLGTRPLNPKIDRTTTAETLKVELPADLSRALLTSVPAAFRCGVDDVLLTALVVALASCHRGTGAAETVVRLEGHGRQEDLVPGTDLTRTVGWFTTVHPIRVDLSDIDVADAINGGAAAADALKRIKECRRVLPDQGIGYTLLRYFNEETAAVLRNHPADEVGFNYLGRFSFERSRANREVAWTPAPEYAELVAAPDPAMPLISALELNSLVTSTANGDQLQALFTFATGLLSTDWVRRLADTWQSVLRGIHTQASTGASGLTPSDMPLVDLSQQDLDNWQSRIGRVGDVWPLTPLQHGLLFHSLLGSSASASYQTQFVFRIKGPADAARLRGAAQTLLDRHPNLRVAFLTKSTGEPVQVVVDGVQVPFAHIDLTGNPQAEKRLDQILAEERETQFRPDAAPLLRFTLITLTPTQAELALTAHHVLFDGWSLPLIEQELMHLYAGGADDLEPVEHGYRDFLRWQSRQNAGEAIAAWAEELSDLTQPTFLAAGFARADTNETTTEVGQVDVRLTRQDAALVARQAAACGITPNVLVQGAWAVVLAQITGNADVLFGSSVTVRPPELPDAHTIIGMFTNTVPVRVRCAPTDSLNGMLQAVQDTQARTLDHYHVGLGDIQRATGLTALFDTIVIFESFPVDRVALSEASVSADLTVTGIRPFAPTHYPLTVLAAADPLLSLTLQYHPDALERSTVEAIADRLARVLRQFAADPQTRVAAVNVLSDAERQLVLHDWNDTAMQVPPRCVPEQFARQAVMTPDAVALEAGEQRLSYADLDERANRMAHWLTAQGIGAESRVVVLLPRSADLVAALLAVWKAGGCYVPVDPDHPAARVQSVIDDCAASLVLDEALLDRTDLSRYPSHAPAIVAAPDRAAYTIYTSGSTGTPKGVVIGHNALTNFLASMQRTLRLSASDRFAAVTTIAFDIAALELFLPLTTGAGVVLANRDHVANPQSMLELVEQTGVTVMQATPALWQMLATHDVTRLAGVRVLTGGEALPRPLAEKLCAHAAQVINLYGPTETTIWSTLADVATSKPPSIGTPIANTQTLILDQALRPVPPGVAGDLWIAGDGLARGYHRQPGMTSTRFVANPFGPPGTRMYRTGDVARWSRTGEIEFLGRADFQIKLRGYRIEPGDVEHTLTRHPAVREAVVTVREDQPGDKRLVGYVVAADDAETPSARDLQQFVRERLPDYMVPSAVITLPAIPLTANGKLDRSRLPRPETSSATYRAPESPREVALCGLFADVLGAERVGVDDDFFALGGHSLLATRLAARLRSDMGVEVPIRTIFAAPTVAELARRWSGLSTSVRKPLRRMTER</sequence>
<dbReference type="PANTHER" id="PTHR45527:SF1">
    <property type="entry name" value="FATTY ACID SYNTHASE"/>
    <property type="match status" value="1"/>
</dbReference>
<comment type="cofactor">
    <cofactor evidence="1">
        <name>pantetheine 4'-phosphate</name>
        <dbReference type="ChEBI" id="CHEBI:47942"/>
    </cofactor>
</comment>
<dbReference type="Pfam" id="PF00668">
    <property type="entry name" value="Condensation"/>
    <property type="match status" value="3"/>
</dbReference>
<dbReference type="InterPro" id="IPR010060">
    <property type="entry name" value="NRPS_synth"/>
</dbReference>
<evidence type="ECO:0000256" key="4">
    <source>
        <dbReference type="ARBA" id="ARBA00022553"/>
    </source>
</evidence>
<dbReference type="FunFam" id="2.30.38.10:FF:000001">
    <property type="entry name" value="Non-ribosomal peptide synthetase PvdI"/>
    <property type="match status" value="1"/>
</dbReference>
<dbReference type="InterPro" id="IPR023213">
    <property type="entry name" value="CAT-like_dom_sf"/>
</dbReference>
<dbReference type="InterPro" id="IPR025110">
    <property type="entry name" value="AMP-bd_C"/>
</dbReference>
<dbReference type="GO" id="GO:0031177">
    <property type="term" value="F:phosphopantetheine binding"/>
    <property type="evidence" value="ECO:0007669"/>
    <property type="project" value="InterPro"/>
</dbReference>
<dbReference type="Gene3D" id="3.30.300.30">
    <property type="match status" value="2"/>
</dbReference>
<evidence type="ECO:0000313" key="7">
    <source>
        <dbReference type="EMBL" id="AGS49543.1"/>
    </source>
</evidence>
<dbReference type="FunFam" id="1.10.1200.10:FF:000005">
    <property type="entry name" value="Nonribosomal peptide synthetase 1"/>
    <property type="match status" value="1"/>
</dbReference>
<dbReference type="Gene3D" id="2.30.38.10">
    <property type="entry name" value="Luciferase, Domain 3"/>
    <property type="match status" value="2"/>
</dbReference>
<dbReference type="SUPFAM" id="SSF47336">
    <property type="entry name" value="ACP-like"/>
    <property type="match status" value="2"/>
</dbReference>
<evidence type="ECO:0000256" key="3">
    <source>
        <dbReference type="ARBA" id="ARBA00022450"/>
    </source>
</evidence>
<dbReference type="InterPro" id="IPR009081">
    <property type="entry name" value="PP-bd_ACP"/>
</dbReference>
<name>S5TME0_9BACT</name>
<dbReference type="SMART" id="SM00823">
    <property type="entry name" value="PKS_PP"/>
    <property type="match status" value="2"/>
</dbReference>
<dbReference type="Gene3D" id="1.10.1200.10">
    <property type="entry name" value="ACP-like"/>
    <property type="match status" value="1"/>
</dbReference>
<dbReference type="Pfam" id="PF13193">
    <property type="entry name" value="AMP-binding_C"/>
    <property type="match status" value="2"/>
</dbReference>
<dbReference type="GO" id="GO:0043041">
    <property type="term" value="P:amino acid activation for nonribosomal peptide biosynthetic process"/>
    <property type="evidence" value="ECO:0007669"/>
    <property type="project" value="TreeGrafter"/>
</dbReference>
<dbReference type="EMBL" id="KF264547">
    <property type="protein sequence ID" value="AGS49543.1"/>
    <property type="molecule type" value="Genomic_DNA"/>
</dbReference>
<dbReference type="InterPro" id="IPR000873">
    <property type="entry name" value="AMP-dep_synth/lig_dom"/>
</dbReference>
<keyword evidence="5" id="KW-0677">Repeat</keyword>
<dbReference type="EC" id="6.2.1.3" evidence="7"/>
<dbReference type="InterPro" id="IPR006162">
    <property type="entry name" value="Ppantetheine_attach_site"/>
</dbReference>
<feature type="domain" description="Carrier" evidence="6">
    <location>
        <begin position="2498"/>
        <end position="2573"/>
    </location>
</feature>
<dbReference type="FunFam" id="3.30.300.30:FF:000010">
    <property type="entry name" value="Enterobactin synthetase component F"/>
    <property type="match status" value="1"/>
</dbReference>
<dbReference type="GO" id="GO:0004467">
    <property type="term" value="F:long-chain fatty acid-CoA ligase activity"/>
    <property type="evidence" value="ECO:0007669"/>
    <property type="project" value="UniProtKB-EC"/>
</dbReference>
<dbReference type="InterPro" id="IPR020806">
    <property type="entry name" value="PKS_PP-bd"/>
</dbReference>
<evidence type="ECO:0000259" key="6">
    <source>
        <dbReference type="PROSITE" id="PS50075"/>
    </source>
</evidence>
<comment type="similarity">
    <text evidence="2">Belongs to the ATP-dependent AMP-binding enzyme family.</text>
</comment>
<evidence type="ECO:0000256" key="2">
    <source>
        <dbReference type="ARBA" id="ARBA00006432"/>
    </source>
</evidence>
<keyword evidence="4" id="KW-0597">Phosphoprotein</keyword>
<evidence type="ECO:0000256" key="1">
    <source>
        <dbReference type="ARBA" id="ARBA00001957"/>
    </source>
</evidence>
<dbReference type="InterPro" id="IPR010071">
    <property type="entry name" value="AA_adenyl_dom"/>
</dbReference>
<feature type="domain" description="Carrier" evidence="6">
    <location>
        <begin position="978"/>
        <end position="1052"/>
    </location>
</feature>
<dbReference type="Gene3D" id="3.30.559.30">
    <property type="entry name" value="Nonribosomal peptide synthetase, condensation domain"/>
    <property type="match status" value="3"/>
</dbReference>
<dbReference type="Pfam" id="PF00550">
    <property type="entry name" value="PP-binding"/>
    <property type="match status" value="2"/>
</dbReference>
<dbReference type="NCBIfam" id="TIGR01720">
    <property type="entry name" value="NRPS-para261"/>
    <property type="match status" value="1"/>
</dbReference>
<dbReference type="SUPFAM" id="SSF52777">
    <property type="entry name" value="CoA-dependent acyltransferases"/>
    <property type="match status" value="6"/>
</dbReference>
<dbReference type="FunFam" id="3.40.50.12780:FF:000012">
    <property type="entry name" value="Non-ribosomal peptide synthetase"/>
    <property type="match status" value="1"/>
</dbReference>
<dbReference type="PANTHER" id="PTHR45527">
    <property type="entry name" value="NONRIBOSOMAL PEPTIDE SYNTHETASE"/>
    <property type="match status" value="1"/>
</dbReference>
<dbReference type="InterPro" id="IPR001242">
    <property type="entry name" value="Condensation_dom"/>
</dbReference>
<dbReference type="Gene3D" id="3.40.50.980">
    <property type="match status" value="4"/>
</dbReference>
<reference evidence="7" key="1">
    <citation type="journal article" date="2013" name="Proc. Natl. Acad. Sci. U.S.A.">
        <title>Mapping gene clusters within arrayed metagenomic libraries to expand the structural diversity of biomedically relevant natural products.</title>
        <authorList>
            <person name="Owen J.G."/>
            <person name="Reddy B.V."/>
            <person name="Ternei M.A."/>
            <person name="Charlop-Powers Z."/>
            <person name="Calle P.Y."/>
            <person name="Kim J.H."/>
            <person name="Brady S.F."/>
        </authorList>
    </citation>
    <scope>NUCLEOTIDE SEQUENCE</scope>
</reference>
<dbReference type="CDD" id="cd12116">
    <property type="entry name" value="A_NRPS_Ta1_like"/>
    <property type="match status" value="1"/>
</dbReference>
<keyword evidence="7" id="KW-0436">Ligase</keyword>
<dbReference type="PROSITE" id="PS50075">
    <property type="entry name" value="CARRIER"/>
    <property type="match status" value="2"/>
</dbReference>
<dbReference type="GO" id="GO:0072330">
    <property type="term" value="P:monocarboxylic acid biosynthetic process"/>
    <property type="evidence" value="ECO:0007669"/>
    <property type="project" value="UniProtKB-ARBA"/>
</dbReference>
<dbReference type="SUPFAM" id="SSF56801">
    <property type="entry name" value="Acetyl-CoA synthetase-like"/>
    <property type="match status" value="2"/>
</dbReference>
<dbReference type="Pfam" id="PF00501">
    <property type="entry name" value="AMP-binding"/>
    <property type="match status" value="2"/>
</dbReference>
<dbReference type="FunFam" id="1.10.1200.10:FF:000016">
    <property type="entry name" value="Non-ribosomal peptide synthase"/>
    <property type="match status" value="1"/>
</dbReference>
<dbReference type="GO" id="GO:0005829">
    <property type="term" value="C:cytosol"/>
    <property type="evidence" value="ECO:0007669"/>
    <property type="project" value="TreeGrafter"/>
</dbReference>
<dbReference type="InterPro" id="IPR036736">
    <property type="entry name" value="ACP-like_sf"/>
</dbReference>